<feature type="compositionally biased region" description="Polar residues" evidence="1">
    <location>
        <begin position="1"/>
        <end position="10"/>
    </location>
</feature>
<evidence type="ECO:0000313" key="2">
    <source>
        <dbReference type="EMBL" id="WLS77839.1"/>
    </source>
</evidence>
<dbReference type="Proteomes" id="UP001228139">
    <property type="component" value="Chromosome"/>
</dbReference>
<dbReference type="AlphaFoldDB" id="A0AA50DGN8"/>
<name>A0AA50DGN8_9GAMM</name>
<evidence type="ECO:0000256" key="1">
    <source>
        <dbReference type="SAM" id="MobiDB-lite"/>
    </source>
</evidence>
<dbReference type="InterPro" id="IPR012670">
    <property type="entry name" value="T3SS_YscI/HrpB"/>
</dbReference>
<protein>
    <submittedName>
        <fullName evidence="2">EscI/YscI/HrpB family type III secretion system inner rod protein</fullName>
    </submittedName>
</protein>
<feature type="region of interest" description="Disordered" evidence="1">
    <location>
        <begin position="1"/>
        <end position="27"/>
    </location>
</feature>
<sequence>MKIASSQSGLAQHDFAENSALPQPEQTDIDFFSAQLKEEPQVEKIAAPSGVTNLFNGLANSMQNNEQHRKETVKDLQTAARSNNLAAFSEASSALSDYYIENLMNAKIVSKGVQSIDKLTNLQ</sequence>
<dbReference type="EMBL" id="CP132353">
    <property type="protein sequence ID" value="WLS77839.1"/>
    <property type="molecule type" value="Genomic_DNA"/>
</dbReference>
<organism evidence="2 3">
    <name type="scientific">Erwinia pyri</name>
    <dbReference type="NCBI Taxonomy" id="3062598"/>
    <lineage>
        <taxon>Bacteria</taxon>
        <taxon>Pseudomonadati</taxon>
        <taxon>Pseudomonadota</taxon>
        <taxon>Gammaproteobacteria</taxon>
        <taxon>Enterobacterales</taxon>
        <taxon>Erwiniaceae</taxon>
        <taxon>Erwinia</taxon>
    </lineage>
</organism>
<dbReference type="GO" id="GO:0030254">
    <property type="term" value="P:protein secretion by the type III secretion system"/>
    <property type="evidence" value="ECO:0007669"/>
    <property type="project" value="InterPro"/>
</dbReference>
<reference evidence="2 3" key="1">
    <citation type="submission" date="2023-07" db="EMBL/GenBank/DDBJ databases">
        <title>Pathogenic bacteria of pear tree diseases.</title>
        <authorList>
            <person name="Zhang Z."/>
            <person name="He L."/>
            <person name="Huang R."/>
        </authorList>
    </citation>
    <scope>NUCLEOTIDE SEQUENCE [LARGE SCALE GENOMIC DNA]</scope>
    <source>
        <strain evidence="2 3">DE2</strain>
    </source>
</reference>
<accession>A0AA50DGN8</accession>
<keyword evidence="3" id="KW-1185">Reference proteome</keyword>
<evidence type="ECO:0000313" key="3">
    <source>
        <dbReference type="Proteomes" id="UP001228139"/>
    </source>
</evidence>
<gene>
    <name evidence="2" type="ORF">Q3V30_15380</name>
</gene>
<dbReference type="Pfam" id="PF17001">
    <property type="entry name" value="T3SS_basalb_I"/>
    <property type="match status" value="1"/>
</dbReference>
<dbReference type="KEGG" id="epi:Q3V30_15380"/>
<dbReference type="RefSeq" id="WP_306207108.1">
    <property type="nucleotide sequence ID" value="NZ_CP132353.1"/>
</dbReference>
<proteinExistence type="predicted"/>